<dbReference type="Pfam" id="PF05534">
    <property type="entry name" value="HicB"/>
    <property type="match status" value="1"/>
</dbReference>
<dbReference type="SUPFAM" id="SSF47598">
    <property type="entry name" value="Ribbon-helix-helix"/>
    <property type="match status" value="1"/>
</dbReference>
<comment type="caution">
    <text evidence="1">The sequence shown here is derived from an EMBL/GenBank/DDBJ whole genome shotgun (WGS) entry which is preliminary data.</text>
</comment>
<keyword evidence="2" id="KW-1185">Reference proteome</keyword>
<dbReference type="EMBL" id="RBXL01000001">
    <property type="protein sequence ID" value="RKT44036.1"/>
    <property type="molecule type" value="Genomic_DNA"/>
</dbReference>
<dbReference type="AlphaFoldDB" id="A0A495V3R2"/>
<reference evidence="1 2" key="1">
    <citation type="submission" date="2018-10" db="EMBL/GenBank/DDBJ databases">
        <title>Genomic Encyclopedia of Archaeal and Bacterial Type Strains, Phase II (KMG-II): from individual species to whole genera.</title>
        <authorList>
            <person name="Goeker M."/>
        </authorList>
    </citation>
    <scope>NUCLEOTIDE SEQUENCE [LARGE SCALE GENOMIC DNA]</scope>
    <source>
        <strain evidence="1 2">DSM 235</strain>
    </source>
</reference>
<accession>A0A495V3R2</accession>
<dbReference type="InterPro" id="IPR035069">
    <property type="entry name" value="TTHA1013/TTHA0281-like"/>
</dbReference>
<organism evidence="1 2">
    <name type="scientific">Thiocapsa rosea</name>
    <dbReference type="NCBI Taxonomy" id="69360"/>
    <lineage>
        <taxon>Bacteria</taxon>
        <taxon>Pseudomonadati</taxon>
        <taxon>Pseudomonadota</taxon>
        <taxon>Gammaproteobacteria</taxon>
        <taxon>Chromatiales</taxon>
        <taxon>Chromatiaceae</taxon>
        <taxon>Thiocapsa</taxon>
    </lineage>
</organism>
<evidence type="ECO:0000313" key="2">
    <source>
        <dbReference type="Proteomes" id="UP000274556"/>
    </source>
</evidence>
<dbReference type="OrthoDB" id="5297106at2"/>
<dbReference type="InterPro" id="IPR010985">
    <property type="entry name" value="Ribbon_hlx_hlx"/>
</dbReference>
<dbReference type="Gene3D" id="1.10.1220.10">
    <property type="entry name" value="Met repressor-like"/>
    <property type="match status" value="1"/>
</dbReference>
<dbReference type="RefSeq" id="WP_120796537.1">
    <property type="nucleotide sequence ID" value="NZ_RBXL01000001.1"/>
</dbReference>
<name>A0A495V3R2_9GAMM</name>
<sequence length="107" mass="12130">MLEYKGYVGTVEPDEGAFIGRVVGLRDVITFEGETYREVEQAFRDSIDDYLAFCAERGEQPDRTFKGRIPLRLTPEVHRRAAARAEAEGLSLNQWIAKRIEAAVSRP</sequence>
<dbReference type="GO" id="GO:0006355">
    <property type="term" value="P:regulation of DNA-templated transcription"/>
    <property type="evidence" value="ECO:0007669"/>
    <property type="project" value="InterPro"/>
</dbReference>
<gene>
    <name evidence="1" type="ORF">BDD21_1407</name>
</gene>
<dbReference type="InterPro" id="IPR013321">
    <property type="entry name" value="Arc_rbn_hlx_hlx"/>
</dbReference>
<dbReference type="SUPFAM" id="SSF143100">
    <property type="entry name" value="TTHA1013/TTHA0281-like"/>
    <property type="match status" value="1"/>
</dbReference>
<dbReference type="InterPro" id="IPR008651">
    <property type="entry name" value="Uncharacterised_HicB"/>
</dbReference>
<protein>
    <submittedName>
        <fullName evidence="1">Putative HicB family RNase H-like nuclease</fullName>
    </submittedName>
</protein>
<dbReference type="Proteomes" id="UP000274556">
    <property type="component" value="Unassembled WGS sequence"/>
</dbReference>
<evidence type="ECO:0000313" key="1">
    <source>
        <dbReference type="EMBL" id="RKT44036.1"/>
    </source>
</evidence>
<proteinExistence type="predicted"/>